<keyword evidence="1" id="KW-0812">Transmembrane</keyword>
<dbReference type="EMBL" id="SOAM01000003">
    <property type="protein sequence ID" value="TDS75809.1"/>
    <property type="molecule type" value="Genomic_DNA"/>
</dbReference>
<evidence type="ECO:0000313" key="2">
    <source>
        <dbReference type="EMBL" id="TDS75809.1"/>
    </source>
</evidence>
<feature type="transmembrane region" description="Helical" evidence="1">
    <location>
        <begin position="35"/>
        <end position="56"/>
    </location>
</feature>
<proteinExistence type="predicted"/>
<keyword evidence="1" id="KW-0472">Membrane</keyword>
<protein>
    <submittedName>
        <fullName evidence="2">Uncharacterized protein</fullName>
    </submittedName>
</protein>
<gene>
    <name evidence="2" type="ORF">CLV52_2918</name>
</gene>
<feature type="transmembrane region" description="Helical" evidence="1">
    <location>
        <begin position="101"/>
        <end position="121"/>
    </location>
</feature>
<comment type="caution">
    <text evidence="2">The sequence shown here is derived from an EMBL/GenBank/DDBJ whole genome shotgun (WGS) entry which is preliminary data.</text>
</comment>
<accession>A0A4R7FEQ1</accession>
<sequence>MILVGGVCCAAVLLAICLSGWNDGVRPRDVCLVLAGVAVLLMPVAHVAMMSAGFVLNPRHYPGDYWAMQRDTRASMIVVAVIYSAFVAAVGLVGATSAPRAGWRLTLGVIEVLAGVVFAAVELSVGLPELFSAASRVGTSPM</sequence>
<dbReference type="AlphaFoldDB" id="A0A4R7FEQ1"/>
<feature type="transmembrane region" description="Helical" evidence="1">
    <location>
        <begin position="77"/>
        <end position="95"/>
    </location>
</feature>
<dbReference type="RefSeq" id="WP_133767055.1">
    <property type="nucleotide sequence ID" value="NZ_BAAARP010000001.1"/>
</dbReference>
<keyword evidence="1" id="KW-1133">Transmembrane helix</keyword>
<dbReference type="Proteomes" id="UP000295344">
    <property type="component" value="Unassembled WGS sequence"/>
</dbReference>
<name>A0A4R7FEQ1_9MICO</name>
<reference evidence="2 3" key="1">
    <citation type="submission" date="2019-03" db="EMBL/GenBank/DDBJ databases">
        <title>Genomic Encyclopedia of Archaeal and Bacterial Type Strains, Phase II (KMG-II): from individual species to whole genera.</title>
        <authorList>
            <person name="Goeker M."/>
        </authorList>
    </citation>
    <scope>NUCLEOTIDE SEQUENCE [LARGE SCALE GENOMIC DNA]</scope>
    <source>
        <strain evidence="2 3">DSM 24782</strain>
    </source>
</reference>
<evidence type="ECO:0000256" key="1">
    <source>
        <dbReference type="SAM" id="Phobius"/>
    </source>
</evidence>
<organism evidence="2 3">
    <name type="scientific">Amnibacterium kyonggiense</name>
    <dbReference type="NCBI Taxonomy" id="595671"/>
    <lineage>
        <taxon>Bacteria</taxon>
        <taxon>Bacillati</taxon>
        <taxon>Actinomycetota</taxon>
        <taxon>Actinomycetes</taxon>
        <taxon>Micrococcales</taxon>
        <taxon>Microbacteriaceae</taxon>
        <taxon>Amnibacterium</taxon>
    </lineage>
</organism>
<evidence type="ECO:0000313" key="3">
    <source>
        <dbReference type="Proteomes" id="UP000295344"/>
    </source>
</evidence>
<keyword evidence="3" id="KW-1185">Reference proteome</keyword>